<dbReference type="CDD" id="cd01575">
    <property type="entry name" value="PBP1_GntR"/>
    <property type="match status" value="1"/>
</dbReference>
<dbReference type="PANTHER" id="PTHR30146:SF33">
    <property type="entry name" value="TRANSCRIPTIONAL REGULATOR"/>
    <property type="match status" value="1"/>
</dbReference>
<dbReference type="PROSITE" id="PS50932">
    <property type="entry name" value="HTH_LACI_2"/>
    <property type="match status" value="1"/>
</dbReference>
<evidence type="ECO:0000256" key="3">
    <source>
        <dbReference type="ARBA" id="ARBA00023163"/>
    </source>
</evidence>
<accession>A0ABP8HQY8</accession>
<keyword evidence="2 5" id="KW-0238">DNA-binding</keyword>
<keyword evidence="6" id="KW-1185">Reference proteome</keyword>
<evidence type="ECO:0000256" key="2">
    <source>
        <dbReference type="ARBA" id="ARBA00023125"/>
    </source>
</evidence>
<keyword evidence="1" id="KW-0805">Transcription regulation</keyword>
<reference evidence="6" key="1">
    <citation type="journal article" date="2019" name="Int. J. Syst. Evol. Microbiol.">
        <title>The Global Catalogue of Microorganisms (GCM) 10K type strain sequencing project: providing services to taxonomists for standard genome sequencing and annotation.</title>
        <authorList>
            <consortium name="The Broad Institute Genomics Platform"/>
            <consortium name="The Broad Institute Genome Sequencing Center for Infectious Disease"/>
            <person name="Wu L."/>
            <person name="Ma J."/>
        </authorList>
    </citation>
    <scope>NUCLEOTIDE SEQUENCE [LARGE SCALE GENOMIC DNA]</scope>
    <source>
        <strain evidence="6">JCM 17666</strain>
    </source>
</reference>
<dbReference type="Gene3D" id="3.40.50.2300">
    <property type="match status" value="2"/>
</dbReference>
<dbReference type="SMART" id="SM00354">
    <property type="entry name" value="HTH_LACI"/>
    <property type="match status" value="1"/>
</dbReference>
<dbReference type="Gene3D" id="1.10.260.40">
    <property type="entry name" value="lambda repressor-like DNA-binding domains"/>
    <property type="match status" value="1"/>
</dbReference>
<dbReference type="Pfam" id="PF00356">
    <property type="entry name" value="LacI"/>
    <property type="match status" value="1"/>
</dbReference>
<dbReference type="InterPro" id="IPR000843">
    <property type="entry name" value="HTH_LacI"/>
</dbReference>
<evidence type="ECO:0000256" key="1">
    <source>
        <dbReference type="ARBA" id="ARBA00023015"/>
    </source>
</evidence>
<sequence length="326" mass="35492">MKEVARLAGVSTMTVSRALTSPGRLSEQTLRRVREVIDRIGYVPNRVAGNLSSDRTTLVALIVPNLRNAILAETIKGINDVLFKHDFQLMISDCANSPVIEEKLVRTYLAQQVCGIILHNTMHTPGTKTVLRAAGIPCVETGNLIASPLDMIVSYSNSAAGSAMARHFAERGYRRPGLITLKIRDRERIRAARRGFLAGLRTAGLSIDRNAILEVDAGLESAGKGMAQLLEAAPRTDAVYLVGDVLAAGALFECQRRGLRVPDDIALASSDDSEWLANLIPAMTTVRYPRYEIGVQAAQAIVDSALGRRHPLRLDLGFEILQRQST</sequence>
<dbReference type="RefSeq" id="WP_345252231.1">
    <property type="nucleotide sequence ID" value="NZ_BAABFO010000036.1"/>
</dbReference>
<name>A0ABP8HQY8_9BURK</name>
<dbReference type="CDD" id="cd01392">
    <property type="entry name" value="HTH_LacI"/>
    <property type="match status" value="1"/>
</dbReference>
<dbReference type="SUPFAM" id="SSF47413">
    <property type="entry name" value="lambda repressor-like DNA-binding domains"/>
    <property type="match status" value="1"/>
</dbReference>
<dbReference type="GO" id="GO:0003677">
    <property type="term" value="F:DNA binding"/>
    <property type="evidence" value="ECO:0007669"/>
    <property type="project" value="UniProtKB-KW"/>
</dbReference>
<gene>
    <name evidence="5" type="ORF">GCM10023144_45450</name>
</gene>
<dbReference type="PROSITE" id="PS00356">
    <property type="entry name" value="HTH_LACI_1"/>
    <property type="match status" value="1"/>
</dbReference>
<comment type="caution">
    <text evidence="5">The sequence shown here is derived from an EMBL/GenBank/DDBJ whole genome shotgun (WGS) entry which is preliminary data.</text>
</comment>
<evidence type="ECO:0000313" key="6">
    <source>
        <dbReference type="Proteomes" id="UP001501671"/>
    </source>
</evidence>
<dbReference type="InterPro" id="IPR010982">
    <property type="entry name" value="Lambda_DNA-bd_dom_sf"/>
</dbReference>
<evidence type="ECO:0000259" key="4">
    <source>
        <dbReference type="PROSITE" id="PS50932"/>
    </source>
</evidence>
<dbReference type="InterPro" id="IPR028082">
    <property type="entry name" value="Peripla_BP_I"/>
</dbReference>
<evidence type="ECO:0000313" key="5">
    <source>
        <dbReference type="EMBL" id="GAA4342964.1"/>
    </source>
</evidence>
<dbReference type="EMBL" id="BAABFO010000036">
    <property type="protein sequence ID" value="GAA4342964.1"/>
    <property type="molecule type" value="Genomic_DNA"/>
</dbReference>
<proteinExistence type="predicted"/>
<dbReference type="PANTHER" id="PTHR30146">
    <property type="entry name" value="LACI-RELATED TRANSCRIPTIONAL REPRESSOR"/>
    <property type="match status" value="1"/>
</dbReference>
<keyword evidence="3" id="KW-0804">Transcription</keyword>
<organism evidence="5 6">
    <name type="scientific">Pigmentiphaga soli</name>
    <dbReference type="NCBI Taxonomy" id="1007095"/>
    <lineage>
        <taxon>Bacteria</taxon>
        <taxon>Pseudomonadati</taxon>
        <taxon>Pseudomonadota</taxon>
        <taxon>Betaproteobacteria</taxon>
        <taxon>Burkholderiales</taxon>
        <taxon>Alcaligenaceae</taxon>
        <taxon>Pigmentiphaga</taxon>
    </lineage>
</organism>
<protein>
    <submittedName>
        <fullName evidence="5">LacI family DNA-binding transcriptional regulator</fullName>
    </submittedName>
</protein>
<dbReference type="Pfam" id="PF13377">
    <property type="entry name" value="Peripla_BP_3"/>
    <property type="match status" value="1"/>
</dbReference>
<dbReference type="InterPro" id="IPR046335">
    <property type="entry name" value="LacI/GalR-like_sensor"/>
</dbReference>
<dbReference type="SUPFAM" id="SSF53822">
    <property type="entry name" value="Periplasmic binding protein-like I"/>
    <property type="match status" value="1"/>
</dbReference>
<feature type="domain" description="HTH lacI-type" evidence="4">
    <location>
        <begin position="1"/>
        <end position="53"/>
    </location>
</feature>
<dbReference type="Proteomes" id="UP001501671">
    <property type="component" value="Unassembled WGS sequence"/>
</dbReference>